<dbReference type="GeneID" id="97989605"/>
<dbReference type="Pfam" id="PF00795">
    <property type="entry name" value="CN_hydrolase"/>
    <property type="match status" value="1"/>
</dbReference>
<dbReference type="PROSITE" id="PS50263">
    <property type="entry name" value="CN_HYDROLASE"/>
    <property type="match status" value="1"/>
</dbReference>
<evidence type="ECO:0000313" key="2">
    <source>
        <dbReference type="EMBL" id="RGE56785.1"/>
    </source>
</evidence>
<evidence type="ECO:0000313" key="3">
    <source>
        <dbReference type="Proteomes" id="UP000260812"/>
    </source>
</evidence>
<keyword evidence="3" id="KW-1185">Reference proteome</keyword>
<dbReference type="RefSeq" id="WP_117545494.1">
    <property type="nucleotide sequence ID" value="NZ_QVLV01000021.1"/>
</dbReference>
<protein>
    <recommendedName>
        <fullName evidence="1">CN hydrolase domain-containing protein</fullName>
    </recommendedName>
</protein>
<comment type="caution">
    <text evidence="2">The sequence shown here is derived from an EMBL/GenBank/DDBJ whole genome shotgun (WGS) entry which is preliminary data.</text>
</comment>
<reference evidence="2" key="1">
    <citation type="submission" date="2018-08" db="EMBL/GenBank/DDBJ databases">
        <title>A genome reference for cultivated species of the human gut microbiota.</title>
        <authorList>
            <person name="Zou Y."/>
            <person name="Xue W."/>
            <person name="Luo G."/>
        </authorList>
    </citation>
    <scope>NUCLEOTIDE SEQUENCE [LARGE SCALE GENOMIC DNA]</scope>
    <source>
        <strain evidence="2">TF05-5AC</strain>
    </source>
</reference>
<dbReference type="SUPFAM" id="SSF56317">
    <property type="entry name" value="Carbon-nitrogen hydrolase"/>
    <property type="match status" value="1"/>
</dbReference>
<dbReference type="AlphaFoldDB" id="A0A3E3HYH8"/>
<evidence type="ECO:0000259" key="1">
    <source>
        <dbReference type="PROSITE" id="PS50263"/>
    </source>
</evidence>
<feature type="domain" description="CN hydrolase" evidence="1">
    <location>
        <begin position="1"/>
        <end position="81"/>
    </location>
</feature>
<dbReference type="InterPro" id="IPR003010">
    <property type="entry name" value="C-N_Hydrolase"/>
</dbReference>
<dbReference type="Proteomes" id="UP000260812">
    <property type="component" value="Unassembled WGS sequence"/>
</dbReference>
<accession>A0A3E3HYH8</accession>
<dbReference type="EMBL" id="QVLV01000021">
    <property type="protein sequence ID" value="RGE56785.1"/>
    <property type="molecule type" value="Genomic_DNA"/>
</dbReference>
<organism evidence="2 3">
    <name type="scientific">Eisenbergiella massiliensis</name>
    <dbReference type="NCBI Taxonomy" id="1720294"/>
    <lineage>
        <taxon>Bacteria</taxon>
        <taxon>Bacillati</taxon>
        <taxon>Bacillota</taxon>
        <taxon>Clostridia</taxon>
        <taxon>Lachnospirales</taxon>
        <taxon>Lachnospiraceae</taxon>
        <taxon>Eisenbergiella</taxon>
    </lineage>
</organism>
<dbReference type="InterPro" id="IPR036526">
    <property type="entry name" value="C-N_Hydrolase_sf"/>
</dbReference>
<proteinExistence type="predicted"/>
<dbReference type="Gene3D" id="3.60.110.10">
    <property type="entry name" value="Carbon-nitrogen hydrolase"/>
    <property type="match status" value="1"/>
</dbReference>
<gene>
    <name evidence="2" type="ORF">DXC51_22785</name>
</gene>
<sequence length="81" mass="9374">MRISVVNFKSQKDVIKNIALMKDYIEKAVDSGTDFVVFPELCITGYYYFLSDPKMINEELVAQAVSMCQKISCKQHIYNRL</sequence>
<name>A0A3E3HYH8_9FIRM</name>